<evidence type="ECO:0000313" key="6">
    <source>
        <dbReference type="Proteomes" id="UP001054857"/>
    </source>
</evidence>
<dbReference type="SMART" id="SM00672">
    <property type="entry name" value="CAP10"/>
    <property type="match status" value="1"/>
</dbReference>
<dbReference type="EMBL" id="BMAR01000034">
    <property type="protein sequence ID" value="GFR50038.1"/>
    <property type="molecule type" value="Genomic_DNA"/>
</dbReference>
<dbReference type="PANTHER" id="PTHR12203:SF35">
    <property type="entry name" value="PROTEIN O-GLUCOSYLTRANSFERASE 1"/>
    <property type="match status" value="1"/>
</dbReference>
<protein>
    <recommendedName>
        <fullName evidence="4">Glycosyl transferase CAP10 domain-containing protein</fullName>
    </recommendedName>
</protein>
<keyword evidence="6" id="KW-1185">Reference proteome</keyword>
<accession>A0AAD3DY60</accession>
<sequence>MALRILIFLTACTACLSKASGAWRQPKLDSCILHPDLEARIAKDVSIWSDGGISEEVGLSVVSSCDLNKMPPDLKPEQNCNKAQRILVENGTVYLTNIANTVHMSLDERIGFLVELYQTSQEYNLPNVEFTHWFDDIPSGSLAFGPDGKSLWPFPPAGCMPPVMAWSKWKECSVLLVPNSGHFRCVRDGFDELEALLENIATSVPWNERLPVAFGRWSNFCPHFLEKLTTADGKPMKCPRTHYEELSKQHSHLLDMRDRKDGHELPIQHQNRFRYLVSTDGLSVSCKLEKYLLLGSALLKTNSSVFAYFYDALKPYEHYLPVMVKSSDDILEMVPWMRANDERVHAIAQRGQEFALNNLHREARLCYIFRLIKELSKKMGYKPTCKRRELCVPLVHEIKFLAGDKRTSMRCEYQSVLSRFGNSDDAVATGRRAKEYDFKDLGRLHDGGNAWPRDDLLKDKP</sequence>
<comment type="similarity">
    <text evidence="1">Belongs to the glycosyltransferase 90 family.</text>
</comment>
<feature type="chain" id="PRO_5041936955" description="Glycosyl transferase CAP10 domain-containing protein" evidence="3">
    <location>
        <begin position="22"/>
        <end position="461"/>
    </location>
</feature>
<dbReference type="AlphaFoldDB" id="A0AAD3DY60"/>
<reference evidence="5 6" key="1">
    <citation type="journal article" date="2021" name="Sci. Rep.">
        <title>Genome sequencing of the multicellular alga Astrephomene provides insights into convergent evolution of germ-soma differentiation.</title>
        <authorList>
            <person name="Yamashita S."/>
            <person name="Yamamoto K."/>
            <person name="Matsuzaki R."/>
            <person name="Suzuki S."/>
            <person name="Yamaguchi H."/>
            <person name="Hirooka S."/>
            <person name="Minakuchi Y."/>
            <person name="Miyagishima S."/>
            <person name="Kawachi M."/>
            <person name="Toyoda A."/>
            <person name="Nozaki H."/>
        </authorList>
    </citation>
    <scope>NUCLEOTIDE SEQUENCE [LARGE SCALE GENOMIC DNA]</scope>
    <source>
        <strain evidence="5 6">NIES-4017</strain>
    </source>
</reference>
<feature type="domain" description="Glycosyl transferase CAP10" evidence="4">
    <location>
        <begin position="124"/>
        <end position="382"/>
    </location>
</feature>
<dbReference type="InterPro" id="IPR006598">
    <property type="entry name" value="CAP10"/>
</dbReference>
<keyword evidence="2" id="KW-0808">Transferase</keyword>
<evidence type="ECO:0000313" key="5">
    <source>
        <dbReference type="EMBL" id="GFR50038.1"/>
    </source>
</evidence>
<evidence type="ECO:0000256" key="2">
    <source>
        <dbReference type="ARBA" id="ARBA00022679"/>
    </source>
</evidence>
<keyword evidence="3" id="KW-0732">Signal</keyword>
<comment type="caution">
    <text evidence="5">The sequence shown here is derived from an EMBL/GenBank/DDBJ whole genome shotgun (WGS) entry which is preliminary data.</text>
</comment>
<proteinExistence type="inferred from homology"/>
<evidence type="ECO:0000256" key="1">
    <source>
        <dbReference type="ARBA" id="ARBA00010118"/>
    </source>
</evidence>
<name>A0AAD3DY60_9CHLO</name>
<organism evidence="5 6">
    <name type="scientific">Astrephomene gubernaculifera</name>
    <dbReference type="NCBI Taxonomy" id="47775"/>
    <lineage>
        <taxon>Eukaryota</taxon>
        <taxon>Viridiplantae</taxon>
        <taxon>Chlorophyta</taxon>
        <taxon>core chlorophytes</taxon>
        <taxon>Chlorophyceae</taxon>
        <taxon>CS clade</taxon>
        <taxon>Chlamydomonadales</taxon>
        <taxon>Astrephomenaceae</taxon>
        <taxon>Astrephomene</taxon>
    </lineage>
</organism>
<dbReference type="PANTHER" id="PTHR12203">
    <property type="entry name" value="KDEL LYS-ASP-GLU-LEU CONTAINING - RELATED"/>
    <property type="match status" value="1"/>
</dbReference>
<evidence type="ECO:0000256" key="3">
    <source>
        <dbReference type="SAM" id="SignalP"/>
    </source>
</evidence>
<dbReference type="Proteomes" id="UP001054857">
    <property type="component" value="Unassembled WGS sequence"/>
</dbReference>
<dbReference type="GO" id="GO:0016740">
    <property type="term" value="F:transferase activity"/>
    <property type="evidence" value="ECO:0007669"/>
    <property type="project" value="UniProtKB-KW"/>
</dbReference>
<dbReference type="InterPro" id="IPR051091">
    <property type="entry name" value="O-Glucosyltr/Glycosyltrsf_90"/>
</dbReference>
<feature type="signal peptide" evidence="3">
    <location>
        <begin position="1"/>
        <end position="21"/>
    </location>
</feature>
<evidence type="ECO:0000259" key="4">
    <source>
        <dbReference type="SMART" id="SM00672"/>
    </source>
</evidence>
<gene>
    <name evidence="5" type="ORF">Agub_g12078</name>
</gene>
<dbReference type="Pfam" id="PF05686">
    <property type="entry name" value="Glyco_transf_90"/>
    <property type="match status" value="1"/>
</dbReference>